<dbReference type="Proteomes" id="UP001172101">
    <property type="component" value="Unassembled WGS sequence"/>
</dbReference>
<name>A0AA40A4Q1_9PEZI</name>
<comment type="caution">
    <text evidence="1">The sequence shown here is derived from an EMBL/GenBank/DDBJ whole genome shotgun (WGS) entry which is preliminary data.</text>
</comment>
<keyword evidence="2" id="KW-1185">Reference proteome</keyword>
<protein>
    <submittedName>
        <fullName evidence="1">Uncharacterized protein</fullName>
    </submittedName>
</protein>
<evidence type="ECO:0000313" key="1">
    <source>
        <dbReference type="EMBL" id="KAK0709286.1"/>
    </source>
</evidence>
<proteinExistence type="predicted"/>
<dbReference type="RefSeq" id="XP_060292590.1">
    <property type="nucleotide sequence ID" value="XM_060442516.1"/>
</dbReference>
<evidence type="ECO:0000313" key="2">
    <source>
        <dbReference type="Proteomes" id="UP001172101"/>
    </source>
</evidence>
<organism evidence="1 2">
    <name type="scientific">Lasiosphaeria miniovina</name>
    <dbReference type="NCBI Taxonomy" id="1954250"/>
    <lineage>
        <taxon>Eukaryota</taxon>
        <taxon>Fungi</taxon>
        <taxon>Dikarya</taxon>
        <taxon>Ascomycota</taxon>
        <taxon>Pezizomycotina</taxon>
        <taxon>Sordariomycetes</taxon>
        <taxon>Sordariomycetidae</taxon>
        <taxon>Sordariales</taxon>
        <taxon>Lasiosphaeriaceae</taxon>
        <taxon>Lasiosphaeria</taxon>
    </lineage>
</organism>
<sequence length="64" mass="6950">MIWLLCCSTSYNPILFSPPPKIKTCGCPAALAIGRVLLLKTGSVISAGMSVSHMRFLLQIASRW</sequence>
<dbReference type="GeneID" id="85325786"/>
<dbReference type="AlphaFoldDB" id="A0AA40A4Q1"/>
<accession>A0AA40A4Q1</accession>
<dbReference type="EMBL" id="JAUIRO010000006">
    <property type="protein sequence ID" value="KAK0709286.1"/>
    <property type="molecule type" value="Genomic_DNA"/>
</dbReference>
<gene>
    <name evidence="1" type="ORF">B0T26DRAFT_721073</name>
</gene>
<reference evidence="1" key="1">
    <citation type="submission" date="2023-06" db="EMBL/GenBank/DDBJ databases">
        <title>Genome-scale phylogeny and comparative genomics of the fungal order Sordariales.</title>
        <authorList>
            <consortium name="Lawrence Berkeley National Laboratory"/>
            <person name="Hensen N."/>
            <person name="Bonometti L."/>
            <person name="Westerberg I."/>
            <person name="Brannstrom I.O."/>
            <person name="Guillou S."/>
            <person name="Cros-Aarteil S."/>
            <person name="Calhoun S."/>
            <person name="Haridas S."/>
            <person name="Kuo A."/>
            <person name="Mondo S."/>
            <person name="Pangilinan J."/>
            <person name="Riley R."/>
            <person name="LaButti K."/>
            <person name="Andreopoulos B."/>
            <person name="Lipzen A."/>
            <person name="Chen C."/>
            <person name="Yanf M."/>
            <person name="Daum C."/>
            <person name="Ng V."/>
            <person name="Clum A."/>
            <person name="Steindorff A."/>
            <person name="Ohm R."/>
            <person name="Martin F."/>
            <person name="Silar P."/>
            <person name="Natvig D."/>
            <person name="Lalanne C."/>
            <person name="Gautier V."/>
            <person name="Ament-velasquez S.L."/>
            <person name="Kruys A."/>
            <person name="Hutchinson M.I."/>
            <person name="Powell A.J."/>
            <person name="Barry K."/>
            <person name="Miller A.N."/>
            <person name="Grigoriev I.V."/>
            <person name="Debuchy R."/>
            <person name="Gladieux P."/>
            <person name="Thoren M.H."/>
            <person name="Johannesson H."/>
        </authorList>
    </citation>
    <scope>NUCLEOTIDE SEQUENCE</scope>
    <source>
        <strain evidence="1">SMH2392-1A</strain>
    </source>
</reference>